<proteinExistence type="predicted"/>
<dbReference type="Proteomes" id="UP000676194">
    <property type="component" value="Chromosome"/>
</dbReference>
<gene>
    <name evidence="1" type="ORF">KIH39_15115</name>
</gene>
<keyword evidence="2" id="KW-1185">Reference proteome</keyword>
<protein>
    <submittedName>
        <fullName evidence="1">Uncharacterized protein</fullName>
    </submittedName>
</protein>
<accession>A0A8E6B424</accession>
<reference evidence="1" key="1">
    <citation type="submission" date="2021-05" db="EMBL/GenBank/DDBJ databases">
        <title>Complete genome sequence of the cellulolytic planctomycete Telmatocola sphagniphila SP2T and characterization of the first cellulase from planctomycetes.</title>
        <authorList>
            <person name="Rakitin A.L."/>
            <person name="Beletsky A.V."/>
            <person name="Naumoff D.G."/>
            <person name="Kulichevskaya I.S."/>
            <person name="Mardanov A.V."/>
            <person name="Ravin N.V."/>
            <person name="Dedysh S.N."/>
        </authorList>
    </citation>
    <scope>NUCLEOTIDE SEQUENCE</scope>
    <source>
        <strain evidence="1">SP2T</strain>
    </source>
</reference>
<sequence length="182" mass="20688">MKAKLVHSKKDLIMIREKFANSSCRAMCFCFAIITVGAVITHQQVRGDDCEQMLFQEPCGETFGSPCDLYTSLTDCESNIYSTTEQEEVLRTIRNSYSRVRMTSMAQLVCTTDYDCKWDGVNKKCKSNLRKVNKWGAPIYQQDGCDPNNPNAPWPVVILPAQPAEMGWPLILDKCDDFFSME</sequence>
<name>A0A8E6B424_9BACT</name>
<dbReference type="RefSeq" id="WP_213494067.1">
    <property type="nucleotide sequence ID" value="NZ_CP074694.1"/>
</dbReference>
<dbReference type="KEGG" id="tsph:KIH39_15115"/>
<evidence type="ECO:0000313" key="2">
    <source>
        <dbReference type="Proteomes" id="UP000676194"/>
    </source>
</evidence>
<organism evidence="1 2">
    <name type="scientific">Telmatocola sphagniphila</name>
    <dbReference type="NCBI Taxonomy" id="1123043"/>
    <lineage>
        <taxon>Bacteria</taxon>
        <taxon>Pseudomonadati</taxon>
        <taxon>Planctomycetota</taxon>
        <taxon>Planctomycetia</taxon>
        <taxon>Gemmatales</taxon>
        <taxon>Gemmataceae</taxon>
    </lineage>
</organism>
<dbReference type="EMBL" id="CP074694">
    <property type="protein sequence ID" value="QVL30183.1"/>
    <property type="molecule type" value="Genomic_DNA"/>
</dbReference>
<evidence type="ECO:0000313" key="1">
    <source>
        <dbReference type="EMBL" id="QVL30183.1"/>
    </source>
</evidence>
<dbReference type="AlphaFoldDB" id="A0A8E6B424"/>